<name>B3EAR1_TRIL1</name>
<reference evidence="4 5" key="1">
    <citation type="submission" date="2008-05" db="EMBL/GenBank/DDBJ databases">
        <title>Complete sequence of chromosome of Geobacter lovleyi SZ.</title>
        <authorList>
            <consortium name="US DOE Joint Genome Institute"/>
            <person name="Lucas S."/>
            <person name="Copeland A."/>
            <person name="Lapidus A."/>
            <person name="Glavina del Rio T."/>
            <person name="Dalin E."/>
            <person name="Tice H."/>
            <person name="Bruce D."/>
            <person name="Goodwin L."/>
            <person name="Pitluck S."/>
            <person name="Chertkov O."/>
            <person name="Meincke L."/>
            <person name="Brettin T."/>
            <person name="Detter J.C."/>
            <person name="Han C."/>
            <person name="Tapia R."/>
            <person name="Kuske C.R."/>
            <person name="Schmutz J."/>
            <person name="Larimer F."/>
            <person name="Land M."/>
            <person name="Hauser L."/>
            <person name="Kyrpides N."/>
            <person name="Mikhailova N."/>
            <person name="Sung Y."/>
            <person name="Fletcher K.E."/>
            <person name="Ritalahti K.M."/>
            <person name="Loeffler F.E."/>
            <person name="Richardson P."/>
        </authorList>
    </citation>
    <scope>NUCLEOTIDE SEQUENCE [LARGE SCALE GENOMIC DNA]</scope>
    <source>
        <strain evidence="5">ATCC BAA-1151 / DSM 17278 / SZ</strain>
    </source>
</reference>
<evidence type="ECO:0000256" key="1">
    <source>
        <dbReference type="ARBA" id="ARBA00022741"/>
    </source>
</evidence>
<organism evidence="4 5">
    <name type="scientific">Trichlorobacter lovleyi (strain ATCC BAA-1151 / DSM 17278 / SZ)</name>
    <name type="common">Geobacter lovleyi</name>
    <dbReference type="NCBI Taxonomy" id="398767"/>
    <lineage>
        <taxon>Bacteria</taxon>
        <taxon>Pseudomonadati</taxon>
        <taxon>Thermodesulfobacteriota</taxon>
        <taxon>Desulfuromonadia</taxon>
        <taxon>Geobacterales</taxon>
        <taxon>Geobacteraceae</taxon>
        <taxon>Trichlorobacter</taxon>
    </lineage>
</organism>
<dbReference type="STRING" id="398767.Glov_3238"/>
<feature type="domain" description="CobQ/CobB/MinD/ParA nucleotide binding" evidence="3">
    <location>
        <begin position="12"/>
        <end position="274"/>
    </location>
</feature>
<dbReference type="Pfam" id="PF01656">
    <property type="entry name" value="CbiA"/>
    <property type="match status" value="1"/>
</dbReference>
<keyword evidence="5" id="KW-1185">Reference proteome</keyword>
<accession>B3EAR1</accession>
<dbReference type="RefSeq" id="WP_012471268.1">
    <property type="nucleotide sequence ID" value="NC_010814.1"/>
</dbReference>
<dbReference type="KEGG" id="glo:Glov_3238"/>
<dbReference type="GO" id="GO:0016887">
    <property type="term" value="F:ATP hydrolysis activity"/>
    <property type="evidence" value="ECO:0007669"/>
    <property type="project" value="TreeGrafter"/>
</dbReference>
<keyword evidence="2" id="KW-0067">ATP-binding</keyword>
<evidence type="ECO:0000313" key="5">
    <source>
        <dbReference type="Proteomes" id="UP000002420"/>
    </source>
</evidence>
<sequence length="316" mass="35441">MEDTSRHTEIWAVGGGKGGTGKSFITSSMGTCLALKGKKTLLLDADLGGANLHNFFGLISPKRSLTDFFEKRALLQELIVHTGIANLELITGSTGSLDSESINYAQKQRLFRHIRALDADTILIDLGGGTHINTLDTFLLADKMVVVTVPEITAIENMYQFVKSVYYRKLKSIFKAYELNTVVQDTWKNRTVHNIRNLKDLIGYLKQGSDQIRDIFIREMSGFVVHIILNEVRSPKDILIGENLKRACVNFLGLQVVYSGYASYDEAVHKSINNKEAFMLFNRLSPVVKEIRQLTEHIETETGFSVPEDLLDGRIL</sequence>
<evidence type="ECO:0000259" key="3">
    <source>
        <dbReference type="Pfam" id="PF01656"/>
    </source>
</evidence>
<dbReference type="Gene3D" id="3.40.50.300">
    <property type="entry name" value="P-loop containing nucleotide triphosphate hydrolases"/>
    <property type="match status" value="1"/>
</dbReference>
<dbReference type="SUPFAM" id="SSF52540">
    <property type="entry name" value="P-loop containing nucleoside triphosphate hydrolases"/>
    <property type="match status" value="1"/>
</dbReference>
<gene>
    <name evidence="4" type="ordered locus">Glov_3238</name>
</gene>
<dbReference type="HOGENOM" id="CLU_037612_0_2_7"/>
<dbReference type="InterPro" id="IPR027417">
    <property type="entry name" value="P-loop_NTPase"/>
</dbReference>
<dbReference type="InterPro" id="IPR050625">
    <property type="entry name" value="ParA/MinD_ATPase"/>
</dbReference>
<dbReference type="InterPro" id="IPR002586">
    <property type="entry name" value="CobQ/CobB/MinD/ParA_Nub-bd_dom"/>
</dbReference>
<dbReference type="PANTHER" id="PTHR43384:SF4">
    <property type="entry name" value="CELLULOSE BIOSYNTHESIS PROTEIN BCSQ-RELATED"/>
    <property type="match status" value="1"/>
</dbReference>
<proteinExistence type="predicted"/>
<dbReference type="PANTHER" id="PTHR43384">
    <property type="entry name" value="SEPTUM SITE-DETERMINING PROTEIN MIND HOMOLOG, CHLOROPLASTIC-RELATED"/>
    <property type="match status" value="1"/>
</dbReference>
<protein>
    <submittedName>
        <fullName evidence="4">Cobyrinic acid ac-diamide synthase</fullName>
    </submittedName>
</protein>
<keyword evidence="1" id="KW-0547">Nucleotide-binding</keyword>
<dbReference type="GO" id="GO:0005829">
    <property type="term" value="C:cytosol"/>
    <property type="evidence" value="ECO:0007669"/>
    <property type="project" value="TreeGrafter"/>
</dbReference>
<evidence type="ECO:0000256" key="2">
    <source>
        <dbReference type="ARBA" id="ARBA00022840"/>
    </source>
</evidence>
<evidence type="ECO:0000313" key="4">
    <source>
        <dbReference type="EMBL" id="ACD96944.1"/>
    </source>
</evidence>
<dbReference type="Proteomes" id="UP000002420">
    <property type="component" value="Chromosome"/>
</dbReference>
<dbReference type="eggNOG" id="COG0455">
    <property type="taxonomic scope" value="Bacteria"/>
</dbReference>
<dbReference type="GO" id="GO:0051782">
    <property type="term" value="P:negative regulation of cell division"/>
    <property type="evidence" value="ECO:0007669"/>
    <property type="project" value="TreeGrafter"/>
</dbReference>
<dbReference type="GO" id="GO:0009898">
    <property type="term" value="C:cytoplasmic side of plasma membrane"/>
    <property type="evidence" value="ECO:0007669"/>
    <property type="project" value="TreeGrafter"/>
</dbReference>
<dbReference type="EMBL" id="CP001089">
    <property type="protein sequence ID" value="ACD96944.1"/>
    <property type="molecule type" value="Genomic_DNA"/>
</dbReference>
<dbReference type="GO" id="GO:0005524">
    <property type="term" value="F:ATP binding"/>
    <property type="evidence" value="ECO:0007669"/>
    <property type="project" value="UniProtKB-KW"/>
</dbReference>
<dbReference type="AlphaFoldDB" id="B3EAR1"/>